<evidence type="ECO:0000256" key="2">
    <source>
        <dbReference type="ARBA" id="ARBA00022840"/>
    </source>
</evidence>
<evidence type="ECO:0000256" key="3">
    <source>
        <dbReference type="ARBA" id="ARBA00023015"/>
    </source>
</evidence>
<proteinExistence type="predicted"/>
<keyword evidence="4" id="KW-0804">Transcription</keyword>
<dbReference type="InterPro" id="IPR027417">
    <property type="entry name" value="P-loop_NTPase"/>
</dbReference>
<dbReference type="Gene3D" id="3.40.50.300">
    <property type="entry name" value="P-loop containing nucleotide triphosphate hydrolases"/>
    <property type="match status" value="1"/>
</dbReference>
<dbReference type="InterPro" id="IPR009057">
    <property type="entry name" value="Homeodomain-like_sf"/>
</dbReference>
<dbReference type="InterPro" id="IPR003593">
    <property type="entry name" value="AAA+_ATPase"/>
</dbReference>
<evidence type="ECO:0000256" key="1">
    <source>
        <dbReference type="ARBA" id="ARBA00022741"/>
    </source>
</evidence>
<keyword evidence="7" id="KW-1185">Reference proteome</keyword>
<dbReference type="eggNOG" id="COG3829">
    <property type="taxonomic scope" value="Bacteria"/>
</dbReference>
<keyword evidence="2" id="KW-0067">ATP-binding</keyword>
<dbReference type="InterPro" id="IPR058031">
    <property type="entry name" value="AAA_lid_NorR"/>
</dbReference>
<dbReference type="Gene3D" id="1.10.8.60">
    <property type="match status" value="1"/>
</dbReference>
<dbReference type="FunFam" id="3.40.50.300:FF:000006">
    <property type="entry name" value="DNA-binding transcriptional regulator NtrC"/>
    <property type="match status" value="1"/>
</dbReference>
<accession>I0IN63</accession>
<dbReference type="GO" id="GO:0005524">
    <property type="term" value="F:ATP binding"/>
    <property type="evidence" value="ECO:0007669"/>
    <property type="project" value="UniProtKB-KW"/>
</dbReference>
<organism evidence="6 7">
    <name type="scientific">Leptospirillum ferrooxidans (strain C2-3)</name>
    <dbReference type="NCBI Taxonomy" id="1162668"/>
    <lineage>
        <taxon>Bacteria</taxon>
        <taxon>Pseudomonadati</taxon>
        <taxon>Nitrospirota</taxon>
        <taxon>Nitrospiria</taxon>
        <taxon>Nitrospirales</taxon>
        <taxon>Nitrospiraceae</taxon>
        <taxon>Leptospirillum</taxon>
    </lineage>
</organism>
<evidence type="ECO:0000259" key="5">
    <source>
        <dbReference type="PROSITE" id="PS50045"/>
    </source>
</evidence>
<dbReference type="STRING" id="1162668.LFE_1009"/>
<dbReference type="InterPro" id="IPR025662">
    <property type="entry name" value="Sigma_54_int_dom_ATP-bd_1"/>
</dbReference>
<dbReference type="SUPFAM" id="SSF46689">
    <property type="entry name" value="Homeodomain-like"/>
    <property type="match status" value="1"/>
</dbReference>
<evidence type="ECO:0000313" key="6">
    <source>
        <dbReference type="EMBL" id="BAM06712.1"/>
    </source>
</evidence>
<dbReference type="Pfam" id="PF00158">
    <property type="entry name" value="Sigma54_activat"/>
    <property type="match status" value="1"/>
</dbReference>
<dbReference type="KEGG" id="lfc:LFE_1009"/>
<evidence type="ECO:0000313" key="7">
    <source>
        <dbReference type="Proteomes" id="UP000007382"/>
    </source>
</evidence>
<dbReference type="InterPro" id="IPR025944">
    <property type="entry name" value="Sigma_54_int_dom_CS"/>
</dbReference>
<dbReference type="RefSeq" id="WP_014449203.1">
    <property type="nucleotide sequence ID" value="NC_017094.1"/>
</dbReference>
<reference evidence="6 7" key="1">
    <citation type="journal article" date="2012" name="J. Bacteriol.">
        <title>Complete Genome Sequence of Leptospirillum ferrooxidans Strain C2-3, Isolated from a Fresh Volcanic Ash Deposit on the Island of Miyake, Japan.</title>
        <authorList>
            <person name="Fujimura R."/>
            <person name="Sato Y."/>
            <person name="Nishizawa T."/>
            <person name="Oshima K."/>
            <person name="Kim S.-W."/>
            <person name="Hattori M."/>
            <person name="Kamijo T."/>
            <person name="Ohta H."/>
        </authorList>
    </citation>
    <scope>NUCLEOTIDE SEQUENCE [LARGE SCALE GENOMIC DNA]</scope>
    <source>
        <strain evidence="6 7">C2-3</strain>
    </source>
</reference>
<reference evidence="7" key="2">
    <citation type="submission" date="2012-03" db="EMBL/GenBank/DDBJ databases">
        <title>The complete genome sequence of the pioneer microbe on fresh volcanic deposit, Leptospirillum ferrooxidans strain C2-3.</title>
        <authorList>
            <person name="Fujimura R."/>
            <person name="Sato Y."/>
            <person name="Nishizawa T."/>
            <person name="Nanba K."/>
            <person name="Oshima K."/>
            <person name="Hattori M."/>
            <person name="Kamijo T."/>
            <person name="Ohta H."/>
        </authorList>
    </citation>
    <scope>NUCLEOTIDE SEQUENCE [LARGE SCALE GENOMIC DNA]</scope>
    <source>
        <strain evidence="7">C2-3</strain>
    </source>
</reference>
<protein>
    <submittedName>
        <fullName evidence="6">Putative sigma-54 specific transcriptional regulator, Fis family</fullName>
    </submittedName>
</protein>
<dbReference type="AlphaFoldDB" id="I0IN63"/>
<dbReference type="SMART" id="SM00382">
    <property type="entry name" value="AAA"/>
    <property type="match status" value="1"/>
</dbReference>
<dbReference type="PANTHER" id="PTHR32071">
    <property type="entry name" value="TRANSCRIPTIONAL REGULATORY PROTEIN"/>
    <property type="match status" value="1"/>
</dbReference>
<dbReference type="Proteomes" id="UP000007382">
    <property type="component" value="Chromosome"/>
</dbReference>
<dbReference type="PATRIC" id="fig|1162668.3.peg.1167"/>
<evidence type="ECO:0000256" key="4">
    <source>
        <dbReference type="ARBA" id="ARBA00023163"/>
    </source>
</evidence>
<gene>
    <name evidence="6" type="ordered locus">LFE_1009</name>
</gene>
<dbReference type="Pfam" id="PF02954">
    <property type="entry name" value="HTH_8"/>
    <property type="match status" value="1"/>
</dbReference>
<sequence>MSTEKQDKPLAITISSILNAFSEPMIALDSSYQVLAANRSYMTLYPSGKVSDIAGKKCHELSHGYSVPCDQMGENCPLSAVLADHGAHRVTHVHQSPTGPHVVEVELWPGVDPVSQEVFYLEKIHPSPLDSRSASHEGLVGHSPMFLQMLSLIHKVASKNTLVFLEGETGTGKELVAHAIHQFSPRREKPFVTVDCSGLTETLIESELFGHEKGAFTGAQGKKIGLVEAARGGTLFLDEVGELPLSMQVKLLRLLETNIFRRVGGVDPIKADIRLISATHRNLRRMVEEGGFRKDLFYRLNIFPIRLPALRDRKGDIPLLIESVMKRFSDHPVLIDEDARSLLLGHSYPGNIRELRNILERALILSDGETITPDHLPDLQESLPEISSWEESKQLLSLREAEGRYLDWVLSRSEEPLSDLALKLGVSPRTLYRKMDKKRKRGSHRV</sequence>
<feature type="domain" description="Sigma-54 factor interaction" evidence="5">
    <location>
        <begin position="139"/>
        <end position="364"/>
    </location>
</feature>
<dbReference type="GO" id="GO:0006355">
    <property type="term" value="P:regulation of DNA-templated transcription"/>
    <property type="evidence" value="ECO:0007669"/>
    <property type="project" value="InterPro"/>
</dbReference>
<dbReference type="InterPro" id="IPR002197">
    <property type="entry name" value="HTH_Fis"/>
</dbReference>
<dbReference type="Pfam" id="PF25601">
    <property type="entry name" value="AAA_lid_14"/>
    <property type="match status" value="1"/>
</dbReference>
<name>I0IN63_LEPFC</name>
<keyword evidence="3" id="KW-0805">Transcription regulation</keyword>
<dbReference type="HOGENOM" id="CLU_000445_8_10_0"/>
<dbReference type="CDD" id="cd00009">
    <property type="entry name" value="AAA"/>
    <property type="match status" value="1"/>
</dbReference>
<dbReference type="InterPro" id="IPR002078">
    <property type="entry name" value="Sigma_54_int"/>
</dbReference>
<dbReference type="EMBL" id="AP012342">
    <property type="protein sequence ID" value="BAM06712.1"/>
    <property type="molecule type" value="Genomic_DNA"/>
</dbReference>
<dbReference type="OrthoDB" id="9804019at2"/>
<dbReference type="PROSITE" id="PS50045">
    <property type="entry name" value="SIGMA54_INTERACT_4"/>
    <property type="match status" value="1"/>
</dbReference>
<dbReference type="PROSITE" id="PS00675">
    <property type="entry name" value="SIGMA54_INTERACT_1"/>
    <property type="match status" value="1"/>
</dbReference>
<keyword evidence="1" id="KW-0547">Nucleotide-binding</keyword>
<dbReference type="SUPFAM" id="SSF52540">
    <property type="entry name" value="P-loop containing nucleoside triphosphate hydrolases"/>
    <property type="match status" value="1"/>
</dbReference>
<dbReference type="PROSITE" id="PS00688">
    <property type="entry name" value="SIGMA54_INTERACT_3"/>
    <property type="match status" value="1"/>
</dbReference>